<organism evidence="2">
    <name type="scientific">Kuenenia stuttgartiensis</name>
    <dbReference type="NCBI Taxonomy" id="174633"/>
    <lineage>
        <taxon>Bacteria</taxon>
        <taxon>Pseudomonadati</taxon>
        <taxon>Planctomycetota</taxon>
        <taxon>Candidatus Brocadiia</taxon>
        <taxon>Candidatus Brocadiales</taxon>
        <taxon>Candidatus Brocadiaceae</taxon>
        <taxon>Candidatus Kuenenia</taxon>
    </lineage>
</organism>
<evidence type="ECO:0000259" key="1">
    <source>
        <dbReference type="Pfam" id="PF01610"/>
    </source>
</evidence>
<accession>Q1Q450</accession>
<reference evidence="2" key="1">
    <citation type="journal article" date="2006" name="Nature">
        <title>Deciphering the evolution and metabolism of an anammox bacterium from a community genome.</title>
        <authorList>
            <person name="Strous M."/>
            <person name="Pelletier E."/>
            <person name="Mangenot S."/>
            <person name="Rattei T."/>
            <person name="Lehner A."/>
            <person name="Taylor M.W."/>
            <person name="Horn M."/>
            <person name="Daims H."/>
            <person name="Bartol-Mavel D."/>
            <person name="Wincker P."/>
            <person name="Barbe V."/>
            <person name="Fonknechten N."/>
            <person name="Vallenet D."/>
            <person name="Segurens B."/>
            <person name="Schenowitz-Truong C."/>
            <person name="Medigue C."/>
            <person name="Collingro A."/>
            <person name="Snel B."/>
            <person name="Dutilh B.E."/>
            <person name="OpDenCamp H.J.M."/>
            <person name="vanDerDrift C."/>
            <person name="Cirpus I."/>
            <person name="vanDePas-Schoonen K.T."/>
            <person name="Harhangi H.R."/>
            <person name="vanNiftrik L."/>
            <person name="Schmid M."/>
            <person name="Keltjens J."/>
            <person name="vanDeVossenberg J."/>
            <person name="Kartal B."/>
            <person name="Meier H."/>
            <person name="Frishman D."/>
            <person name="Huynen M.A."/>
            <person name="Mewes H."/>
            <person name="Weissenbach J."/>
            <person name="Jetten M.S.M."/>
            <person name="Wagner M."/>
            <person name="LePaslier D."/>
        </authorList>
    </citation>
    <scope>NUCLEOTIDE SEQUENCE</scope>
</reference>
<name>Q1Q450_KUEST</name>
<sequence length="80" mass="9329">MEWYTQGVHKMWCAHVIRSRLGTIKSFVKTLRNHPQLLMNWFKAKKAFSSGSAEELNIKINLVTINSYGFKNYKVLKIAL</sequence>
<gene>
    <name evidence="2" type="ORF">kuste4035</name>
</gene>
<dbReference type="InterPro" id="IPR002560">
    <property type="entry name" value="Transposase_DDE"/>
</dbReference>
<feature type="domain" description="Transposase IS204/IS1001/IS1096/IS1165 DDE" evidence="1">
    <location>
        <begin position="10"/>
        <end position="78"/>
    </location>
</feature>
<dbReference type="Pfam" id="PF01610">
    <property type="entry name" value="DDE_Tnp_ISL3"/>
    <property type="match status" value="1"/>
</dbReference>
<protein>
    <recommendedName>
        <fullName evidence="1">Transposase IS204/IS1001/IS1096/IS1165 DDE domain-containing protein</fullName>
    </recommendedName>
</protein>
<dbReference type="EMBL" id="CT573071">
    <property type="protein sequence ID" value="CAJ74798.1"/>
    <property type="molecule type" value="Genomic_DNA"/>
</dbReference>
<dbReference type="AlphaFoldDB" id="Q1Q450"/>
<proteinExistence type="predicted"/>
<evidence type="ECO:0000313" key="2">
    <source>
        <dbReference type="EMBL" id="CAJ74798.1"/>
    </source>
</evidence>
<reference evidence="2" key="2">
    <citation type="submission" date="2006-01" db="EMBL/GenBank/DDBJ databases">
        <authorList>
            <person name="Genoscope"/>
        </authorList>
    </citation>
    <scope>NUCLEOTIDE SEQUENCE</scope>
</reference>